<evidence type="ECO:0000313" key="2">
    <source>
        <dbReference type="EMBL" id="GHC54108.1"/>
    </source>
</evidence>
<keyword evidence="1" id="KW-0812">Transmembrane</keyword>
<evidence type="ECO:0000256" key="1">
    <source>
        <dbReference type="SAM" id="Phobius"/>
    </source>
</evidence>
<reference evidence="2" key="2">
    <citation type="submission" date="2020-09" db="EMBL/GenBank/DDBJ databases">
        <authorList>
            <person name="Sun Q."/>
            <person name="Kim S."/>
        </authorList>
    </citation>
    <scope>NUCLEOTIDE SEQUENCE</scope>
    <source>
        <strain evidence="2">KCTC 12988</strain>
    </source>
</reference>
<sequence length="180" mass="21312">MDGVAQKDSKLAIALIFLPATLAALFGLTFLIPGELKSNYRTRWGSCLCDPNGSYYHFRDGHVVAYNRHHQVAYLEGRFDESSKHSYRVYRQSHNVRDEENLALIVKPRLLGCFIEYPESDSSEWCWNLKDEQEVNELIKKLEVHRYFRTEEGEERTYYDSDFKEVRTEFKPHKKRRQTP</sequence>
<organism evidence="2 3">
    <name type="scientific">Roseibacillus persicicus</name>
    <dbReference type="NCBI Taxonomy" id="454148"/>
    <lineage>
        <taxon>Bacteria</taxon>
        <taxon>Pseudomonadati</taxon>
        <taxon>Verrucomicrobiota</taxon>
        <taxon>Verrucomicrobiia</taxon>
        <taxon>Verrucomicrobiales</taxon>
        <taxon>Verrucomicrobiaceae</taxon>
        <taxon>Roseibacillus</taxon>
    </lineage>
</organism>
<keyword evidence="3" id="KW-1185">Reference proteome</keyword>
<keyword evidence="1" id="KW-0472">Membrane</keyword>
<name>A0A918WKA4_9BACT</name>
<comment type="caution">
    <text evidence="2">The sequence shown here is derived from an EMBL/GenBank/DDBJ whole genome shotgun (WGS) entry which is preliminary data.</text>
</comment>
<gene>
    <name evidence="2" type="ORF">GCM10007100_20540</name>
</gene>
<feature type="transmembrane region" description="Helical" evidence="1">
    <location>
        <begin position="12"/>
        <end position="33"/>
    </location>
</feature>
<dbReference type="AlphaFoldDB" id="A0A918WKA4"/>
<dbReference type="RefSeq" id="WP_189569861.1">
    <property type="nucleotide sequence ID" value="NZ_BMXI01000008.1"/>
</dbReference>
<dbReference type="Proteomes" id="UP000644507">
    <property type="component" value="Unassembled WGS sequence"/>
</dbReference>
<dbReference type="EMBL" id="BMXI01000008">
    <property type="protein sequence ID" value="GHC54108.1"/>
    <property type="molecule type" value="Genomic_DNA"/>
</dbReference>
<keyword evidence="1" id="KW-1133">Transmembrane helix</keyword>
<accession>A0A918WKA4</accession>
<reference evidence="2" key="1">
    <citation type="journal article" date="2014" name="Int. J. Syst. Evol. Microbiol.">
        <title>Complete genome sequence of Corynebacterium casei LMG S-19264T (=DSM 44701T), isolated from a smear-ripened cheese.</title>
        <authorList>
            <consortium name="US DOE Joint Genome Institute (JGI-PGF)"/>
            <person name="Walter F."/>
            <person name="Albersmeier A."/>
            <person name="Kalinowski J."/>
            <person name="Ruckert C."/>
        </authorList>
    </citation>
    <scope>NUCLEOTIDE SEQUENCE</scope>
    <source>
        <strain evidence="2">KCTC 12988</strain>
    </source>
</reference>
<proteinExistence type="predicted"/>
<protein>
    <submittedName>
        <fullName evidence="2">Uncharacterized protein</fullName>
    </submittedName>
</protein>
<evidence type="ECO:0000313" key="3">
    <source>
        <dbReference type="Proteomes" id="UP000644507"/>
    </source>
</evidence>